<keyword evidence="6" id="KW-1185">Reference proteome</keyword>
<dbReference type="Gene3D" id="3.30.70.920">
    <property type="match status" value="1"/>
</dbReference>
<dbReference type="InterPro" id="IPR036388">
    <property type="entry name" value="WH-like_DNA-bd_sf"/>
</dbReference>
<name>A0ABW5KHG0_9SPHI</name>
<evidence type="ECO:0000256" key="3">
    <source>
        <dbReference type="ARBA" id="ARBA00023163"/>
    </source>
</evidence>
<evidence type="ECO:0000256" key="2">
    <source>
        <dbReference type="ARBA" id="ARBA00023125"/>
    </source>
</evidence>
<dbReference type="SUPFAM" id="SSF54909">
    <property type="entry name" value="Dimeric alpha+beta barrel"/>
    <property type="match status" value="1"/>
</dbReference>
<keyword evidence="2" id="KW-0238">DNA-binding</keyword>
<dbReference type="SMART" id="SM00344">
    <property type="entry name" value="HTH_ASNC"/>
    <property type="match status" value="1"/>
</dbReference>
<evidence type="ECO:0000256" key="1">
    <source>
        <dbReference type="ARBA" id="ARBA00023015"/>
    </source>
</evidence>
<dbReference type="Pfam" id="PF13412">
    <property type="entry name" value="HTH_24"/>
    <property type="match status" value="1"/>
</dbReference>
<dbReference type="Pfam" id="PF01037">
    <property type="entry name" value="AsnC_trans_reg"/>
    <property type="match status" value="1"/>
</dbReference>
<dbReference type="Proteomes" id="UP001597545">
    <property type="component" value="Unassembled WGS sequence"/>
</dbReference>
<dbReference type="PANTHER" id="PTHR30154:SF34">
    <property type="entry name" value="TRANSCRIPTIONAL REGULATOR AZLB"/>
    <property type="match status" value="1"/>
</dbReference>
<feature type="domain" description="HTH asnC-type" evidence="4">
    <location>
        <begin position="3"/>
        <end position="66"/>
    </location>
</feature>
<protein>
    <submittedName>
        <fullName evidence="5">Lrp/AsnC family transcriptional regulator</fullName>
    </submittedName>
</protein>
<dbReference type="InterPro" id="IPR019888">
    <property type="entry name" value="Tscrpt_reg_AsnC-like"/>
</dbReference>
<proteinExistence type="predicted"/>
<gene>
    <name evidence="5" type="ORF">ACFSR5_08940</name>
</gene>
<dbReference type="InterPro" id="IPR036390">
    <property type="entry name" value="WH_DNA-bd_sf"/>
</dbReference>
<keyword evidence="3" id="KW-0804">Transcription</keyword>
<reference evidence="6" key="1">
    <citation type="journal article" date="2019" name="Int. J. Syst. Evol. Microbiol.">
        <title>The Global Catalogue of Microorganisms (GCM) 10K type strain sequencing project: providing services to taxonomists for standard genome sequencing and annotation.</title>
        <authorList>
            <consortium name="The Broad Institute Genomics Platform"/>
            <consortium name="The Broad Institute Genome Sequencing Center for Infectious Disease"/>
            <person name="Wu L."/>
            <person name="Ma J."/>
        </authorList>
    </citation>
    <scope>NUCLEOTIDE SEQUENCE [LARGE SCALE GENOMIC DNA]</scope>
    <source>
        <strain evidence="6">KCTC 42662</strain>
    </source>
</reference>
<dbReference type="InterPro" id="IPR011991">
    <property type="entry name" value="ArsR-like_HTH"/>
</dbReference>
<dbReference type="InterPro" id="IPR000485">
    <property type="entry name" value="AsnC-type_HTH_dom"/>
</dbReference>
<dbReference type="RefSeq" id="WP_380902839.1">
    <property type="nucleotide sequence ID" value="NZ_JBHUEG010000007.1"/>
</dbReference>
<dbReference type="PRINTS" id="PR00033">
    <property type="entry name" value="HTHASNC"/>
</dbReference>
<sequence length="147" mass="17152">MVLDETDLQILRLLSKNARLTNKEIGERLNKTATPIFKRIKRLEDHGYIRGYVAVLDYDKLDRGLVAFTHVQIKDHSRVGLQDFLERVIAFDEVLECYQTSGEFDFILRIAARDIKSYQEFMINKLIDLVPLTSVKSTFVMREAKKE</sequence>
<accession>A0ABW5KHG0</accession>
<dbReference type="InterPro" id="IPR011008">
    <property type="entry name" value="Dimeric_a/b-barrel"/>
</dbReference>
<comment type="caution">
    <text evidence="5">The sequence shown here is derived from an EMBL/GenBank/DDBJ whole genome shotgun (WGS) entry which is preliminary data.</text>
</comment>
<dbReference type="SUPFAM" id="SSF46785">
    <property type="entry name" value="Winged helix' DNA-binding domain"/>
    <property type="match status" value="1"/>
</dbReference>
<evidence type="ECO:0000313" key="6">
    <source>
        <dbReference type="Proteomes" id="UP001597545"/>
    </source>
</evidence>
<evidence type="ECO:0000313" key="5">
    <source>
        <dbReference type="EMBL" id="MFD2547768.1"/>
    </source>
</evidence>
<organism evidence="5 6">
    <name type="scientific">Sphingobacterium suaedae</name>
    <dbReference type="NCBI Taxonomy" id="1686402"/>
    <lineage>
        <taxon>Bacteria</taxon>
        <taxon>Pseudomonadati</taxon>
        <taxon>Bacteroidota</taxon>
        <taxon>Sphingobacteriia</taxon>
        <taxon>Sphingobacteriales</taxon>
        <taxon>Sphingobacteriaceae</taxon>
        <taxon>Sphingobacterium</taxon>
    </lineage>
</organism>
<dbReference type="CDD" id="cd00090">
    <property type="entry name" value="HTH_ARSR"/>
    <property type="match status" value="1"/>
</dbReference>
<dbReference type="Gene3D" id="1.10.10.10">
    <property type="entry name" value="Winged helix-like DNA-binding domain superfamily/Winged helix DNA-binding domain"/>
    <property type="match status" value="1"/>
</dbReference>
<keyword evidence="1" id="KW-0805">Transcription regulation</keyword>
<evidence type="ECO:0000259" key="4">
    <source>
        <dbReference type="PROSITE" id="PS50956"/>
    </source>
</evidence>
<dbReference type="EMBL" id="JBHULR010000003">
    <property type="protein sequence ID" value="MFD2547768.1"/>
    <property type="molecule type" value="Genomic_DNA"/>
</dbReference>
<dbReference type="InterPro" id="IPR019887">
    <property type="entry name" value="Tscrpt_reg_AsnC/Lrp_C"/>
</dbReference>
<dbReference type="PANTHER" id="PTHR30154">
    <property type="entry name" value="LEUCINE-RESPONSIVE REGULATORY PROTEIN"/>
    <property type="match status" value="1"/>
</dbReference>
<dbReference type="PROSITE" id="PS50956">
    <property type="entry name" value="HTH_ASNC_2"/>
    <property type="match status" value="1"/>
</dbReference>